<dbReference type="AlphaFoldDB" id="A0A2P2QPN7"/>
<reference evidence="1" key="1">
    <citation type="submission" date="2018-02" db="EMBL/GenBank/DDBJ databases">
        <title>Rhizophora mucronata_Transcriptome.</title>
        <authorList>
            <person name="Meera S.P."/>
            <person name="Sreeshan A."/>
            <person name="Augustine A."/>
        </authorList>
    </citation>
    <scope>NUCLEOTIDE SEQUENCE</scope>
    <source>
        <tissue evidence="1">Leaf</tissue>
    </source>
</reference>
<proteinExistence type="predicted"/>
<accession>A0A2P2QPN7</accession>
<name>A0A2P2QPN7_RHIMU</name>
<organism evidence="1">
    <name type="scientific">Rhizophora mucronata</name>
    <name type="common">Asiatic mangrove</name>
    <dbReference type="NCBI Taxonomy" id="61149"/>
    <lineage>
        <taxon>Eukaryota</taxon>
        <taxon>Viridiplantae</taxon>
        <taxon>Streptophyta</taxon>
        <taxon>Embryophyta</taxon>
        <taxon>Tracheophyta</taxon>
        <taxon>Spermatophyta</taxon>
        <taxon>Magnoliopsida</taxon>
        <taxon>eudicotyledons</taxon>
        <taxon>Gunneridae</taxon>
        <taxon>Pentapetalae</taxon>
        <taxon>rosids</taxon>
        <taxon>fabids</taxon>
        <taxon>Malpighiales</taxon>
        <taxon>Rhizophoraceae</taxon>
        <taxon>Rhizophora</taxon>
    </lineage>
</organism>
<dbReference type="EMBL" id="GGEC01088469">
    <property type="protein sequence ID" value="MBX68953.1"/>
    <property type="molecule type" value="Transcribed_RNA"/>
</dbReference>
<sequence>MIVNKNSVTKDSGLKKVQEANLRKHFKHDI</sequence>
<protein>
    <submittedName>
        <fullName evidence="1">Uncharacterized protein</fullName>
    </submittedName>
</protein>
<evidence type="ECO:0000313" key="1">
    <source>
        <dbReference type="EMBL" id="MBX68953.1"/>
    </source>
</evidence>